<keyword evidence="2" id="KW-1185">Reference proteome</keyword>
<name>A0ACB9RJE9_9MYRT</name>
<accession>A0ACB9RJE9</accession>
<organism evidence="1 2">
    <name type="scientific">Melastoma candidum</name>
    <dbReference type="NCBI Taxonomy" id="119954"/>
    <lineage>
        <taxon>Eukaryota</taxon>
        <taxon>Viridiplantae</taxon>
        <taxon>Streptophyta</taxon>
        <taxon>Embryophyta</taxon>
        <taxon>Tracheophyta</taxon>
        <taxon>Spermatophyta</taxon>
        <taxon>Magnoliopsida</taxon>
        <taxon>eudicotyledons</taxon>
        <taxon>Gunneridae</taxon>
        <taxon>Pentapetalae</taxon>
        <taxon>rosids</taxon>
        <taxon>malvids</taxon>
        <taxon>Myrtales</taxon>
        <taxon>Melastomataceae</taxon>
        <taxon>Melastomatoideae</taxon>
        <taxon>Melastomateae</taxon>
        <taxon>Melastoma</taxon>
    </lineage>
</organism>
<dbReference type="Proteomes" id="UP001057402">
    <property type="component" value="Chromosome 4"/>
</dbReference>
<dbReference type="EMBL" id="CM042883">
    <property type="protein sequence ID" value="KAI4376072.1"/>
    <property type="molecule type" value="Genomic_DNA"/>
</dbReference>
<protein>
    <submittedName>
        <fullName evidence="1">Uncharacterized protein</fullName>
    </submittedName>
</protein>
<reference evidence="2" key="1">
    <citation type="journal article" date="2023" name="Front. Plant Sci.">
        <title>Chromosomal-level genome assembly of Melastoma candidum provides insights into trichome evolution.</title>
        <authorList>
            <person name="Zhong Y."/>
            <person name="Wu W."/>
            <person name="Sun C."/>
            <person name="Zou P."/>
            <person name="Liu Y."/>
            <person name="Dai S."/>
            <person name="Zhou R."/>
        </authorList>
    </citation>
    <scope>NUCLEOTIDE SEQUENCE [LARGE SCALE GENOMIC DNA]</scope>
</reference>
<evidence type="ECO:0000313" key="1">
    <source>
        <dbReference type="EMBL" id="KAI4376072.1"/>
    </source>
</evidence>
<gene>
    <name evidence="1" type="ORF">MLD38_013866</name>
</gene>
<sequence length="136" mass="14649">MLTLVWGREGRKRKGKGKVKELLVLLLLMHHPLTPPVGRDPGAFDVGLALKLLAITAGPAPHVPAVLLCLVPTVLTPAPRARTPMSFSSRSHHHPPPPPPPPNSHFYSSLGNTITMIDKKGGGEWGKNLGGFRELE</sequence>
<evidence type="ECO:0000313" key="2">
    <source>
        <dbReference type="Proteomes" id="UP001057402"/>
    </source>
</evidence>
<comment type="caution">
    <text evidence="1">The sequence shown here is derived from an EMBL/GenBank/DDBJ whole genome shotgun (WGS) entry which is preliminary data.</text>
</comment>
<proteinExistence type="predicted"/>